<dbReference type="RefSeq" id="XP_069198278.1">
    <property type="nucleotide sequence ID" value="XM_069341769.1"/>
</dbReference>
<keyword evidence="2" id="KW-1133">Transmembrane helix</keyword>
<comment type="caution">
    <text evidence="3">The sequence shown here is derived from an EMBL/GenBank/DDBJ whole genome shotgun (WGS) entry which is preliminary data.</text>
</comment>
<feature type="compositionally biased region" description="Polar residues" evidence="1">
    <location>
        <begin position="159"/>
        <end position="194"/>
    </location>
</feature>
<dbReference type="GeneID" id="95976157"/>
<keyword evidence="2" id="KW-0812">Transmembrane</keyword>
<dbReference type="EMBL" id="JBFMKM010000012">
    <property type="protein sequence ID" value="KAL1302002.1"/>
    <property type="molecule type" value="Genomic_DNA"/>
</dbReference>
<protein>
    <submittedName>
        <fullName evidence="3">Uncharacterized protein</fullName>
    </submittedName>
</protein>
<evidence type="ECO:0000256" key="1">
    <source>
        <dbReference type="SAM" id="MobiDB-lite"/>
    </source>
</evidence>
<evidence type="ECO:0000256" key="2">
    <source>
        <dbReference type="SAM" id="Phobius"/>
    </source>
</evidence>
<keyword evidence="4" id="KW-1185">Reference proteome</keyword>
<feature type="compositionally biased region" description="Basic and acidic residues" evidence="1">
    <location>
        <begin position="765"/>
        <end position="787"/>
    </location>
</feature>
<evidence type="ECO:0000313" key="3">
    <source>
        <dbReference type="EMBL" id="KAL1302002.1"/>
    </source>
</evidence>
<dbReference type="Proteomes" id="UP001562354">
    <property type="component" value="Unassembled WGS sequence"/>
</dbReference>
<evidence type="ECO:0000313" key="4">
    <source>
        <dbReference type="Proteomes" id="UP001562354"/>
    </source>
</evidence>
<feature type="region of interest" description="Disordered" evidence="1">
    <location>
        <begin position="765"/>
        <end position="810"/>
    </location>
</feature>
<name>A0ABR3P7F5_9PEZI</name>
<gene>
    <name evidence="3" type="ORF">AAFC00_002455</name>
</gene>
<reference evidence="3 4" key="1">
    <citation type="submission" date="2024-07" db="EMBL/GenBank/DDBJ databases">
        <title>Draft sequence of the Neodothiora populina.</title>
        <authorList>
            <person name="Drown D.D."/>
            <person name="Schuette U.S."/>
            <person name="Buechlein A.B."/>
            <person name="Rusch D.R."/>
            <person name="Winton L.W."/>
            <person name="Adams G.A."/>
        </authorList>
    </citation>
    <scope>NUCLEOTIDE SEQUENCE [LARGE SCALE GENOMIC DNA]</scope>
    <source>
        <strain evidence="3 4">CPC 39397</strain>
    </source>
</reference>
<feature type="region of interest" description="Disordered" evidence="1">
    <location>
        <begin position="158"/>
        <end position="212"/>
    </location>
</feature>
<proteinExistence type="predicted"/>
<organism evidence="3 4">
    <name type="scientific">Neodothiora populina</name>
    <dbReference type="NCBI Taxonomy" id="2781224"/>
    <lineage>
        <taxon>Eukaryota</taxon>
        <taxon>Fungi</taxon>
        <taxon>Dikarya</taxon>
        <taxon>Ascomycota</taxon>
        <taxon>Pezizomycotina</taxon>
        <taxon>Dothideomycetes</taxon>
        <taxon>Dothideomycetidae</taxon>
        <taxon>Dothideales</taxon>
        <taxon>Dothioraceae</taxon>
        <taxon>Neodothiora</taxon>
    </lineage>
</organism>
<keyword evidence="2" id="KW-0472">Membrane</keyword>
<feature type="compositionally biased region" description="Polar residues" evidence="1">
    <location>
        <begin position="202"/>
        <end position="212"/>
    </location>
</feature>
<sequence length="1033" mass="116726">MLQPQLRQVQGLRPILRSPSKCTPVAAASISPQIREYSWSWCHKQGDWLKPVDPEQDRLMRRRSINTKAKLTKKALQFQEQRKRSSNVRWSPFCVQSENCSETKSSTREGGKQRLEKLRRVVDATQSKEPYLAMFGKRISPFWDRPMPDYLKQEMAWQTPVSNETPSESNARTSAGRQSHSASASFRMQSSQRNGAGPEVSASYTSWDSATNQTRRAAYDPISGRMVDTTVEASPSSSDISSSGSYQKTSILSTLPKDDIDFLTASDVRASMGKTMKPIQQDLATRTQQLATLEEDYNHKTQNFDSEHEELVAARKSLEALRAQIQILERKAHSSTLIKPEDEDDSERLAFFESGWNDSPQGLQTAFMTEKEASEHGEKKSLEQEMNDLNTPAVQDIDDGYEPLPTGMQTQYEMENSNKGSTQTLEEELAALDRPSNPVVDDGYGTAPIGMQTLYEKEADGTLERELEKKEERLEVDDGYSTTPTGMQTAYGEEDSKFLELELGEKELRQEHDDGYSTAPTGMQNLYEMEDAGTLEQELNERLKRKAHDDGYSTNPIGMQTLYTQEIEGALAKELEDRSIEGEHDDGYSKKPIGLQTAFSEEKQQPAMTQPEEPPIDGGYATMPIGLQVLFRQEQIEAEANKRRSLEDELKLKPQMQAHEDGDSRARMGMQNSFEKEQELEGMRGEGDICSNVGKFCNTGRWYKQSASDNFSEDIQKAQQRTNDRALVQEIRGIYENQYGPITVEHEQSQHFASLQDNVVNIEEPTHDRTEPARPSEDNRPPQDLESTRTMIDDGTPLEEASTRLTKPPSSNIKWAEPAVYKVVAYDVHKEAISITTTPSNYANSDTPISISSALSRLYQPARFIPHFAELQKDGYQVINASRDWLVLRKVDRGDQDSSSEAESIINPVDPNITRRIPYEELPTGRFASPTGFVNHDPIFPPEPSQPAPGETVTVEIPVHGGPDVERYRHRRIRREEPVFSGSRRWKERRREQGYGRHGRRRFRDRITWALSVGAATAVCMYAVGVVGELAKK</sequence>
<feature type="transmembrane region" description="Helical" evidence="2">
    <location>
        <begin position="1007"/>
        <end position="1031"/>
    </location>
</feature>
<accession>A0ABR3P7F5</accession>